<accession>A0A2Z4AAZ9</accession>
<evidence type="ECO:0000256" key="3">
    <source>
        <dbReference type="ARBA" id="ARBA00044507"/>
    </source>
</evidence>
<comment type="cofactor">
    <cofactor evidence="1 4">
        <name>pyridoxal 5'-phosphate</name>
        <dbReference type="ChEBI" id="CHEBI:597326"/>
    </cofactor>
</comment>
<dbReference type="PANTHER" id="PTHR32328:SF0">
    <property type="entry name" value="L-SERYL-TRNA(SEC) SELENIUM TRANSFERASE"/>
    <property type="match status" value="1"/>
</dbReference>
<comment type="similarity">
    <text evidence="3">Belongs to the SelA family.</text>
</comment>
<evidence type="ECO:0000256" key="2">
    <source>
        <dbReference type="ARBA" id="ARBA00022898"/>
    </source>
</evidence>
<evidence type="ECO:0000313" key="5">
    <source>
        <dbReference type="EMBL" id="AWT59033.1"/>
    </source>
</evidence>
<keyword evidence="2 4" id="KW-0663">Pyridoxal phosphate</keyword>
<dbReference type="AlphaFoldDB" id="A0A2Z4AAZ9"/>
<dbReference type="Pfam" id="PF03841">
    <property type="entry name" value="SelA"/>
    <property type="match status" value="1"/>
</dbReference>
<keyword evidence="5" id="KW-0456">Lyase</keyword>
<dbReference type="GO" id="GO:0004125">
    <property type="term" value="F:L-seryl-tRNA(Sec) selenium transferase activity"/>
    <property type="evidence" value="ECO:0007669"/>
    <property type="project" value="TreeGrafter"/>
</dbReference>
<evidence type="ECO:0000256" key="4">
    <source>
        <dbReference type="PIRSR" id="PIRSR618319-50"/>
    </source>
</evidence>
<dbReference type="Proteomes" id="UP000247465">
    <property type="component" value="Chromosome"/>
</dbReference>
<proteinExistence type="inferred from homology"/>
<dbReference type="Gene3D" id="3.40.640.10">
    <property type="entry name" value="Type I PLP-dependent aspartate aminotransferase-like (Major domain)"/>
    <property type="match status" value="1"/>
</dbReference>
<feature type="modified residue" description="N6-(pyridoxal phosphate)lysine" evidence="4">
    <location>
        <position position="215"/>
    </location>
</feature>
<dbReference type="InterPro" id="IPR018319">
    <property type="entry name" value="SelA-like"/>
</dbReference>
<dbReference type="PANTHER" id="PTHR32328">
    <property type="entry name" value="L-SERYL-TRNA(SEC) SELENIUM TRANSFERASE"/>
    <property type="match status" value="1"/>
</dbReference>
<dbReference type="SUPFAM" id="SSF53383">
    <property type="entry name" value="PLP-dependent transferases"/>
    <property type="match status" value="1"/>
</dbReference>
<dbReference type="InterPro" id="IPR015421">
    <property type="entry name" value="PyrdxlP-dep_Trfase_major"/>
</dbReference>
<evidence type="ECO:0000256" key="1">
    <source>
        <dbReference type="ARBA" id="ARBA00001933"/>
    </source>
</evidence>
<reference evidence="5 6" key="1">
    <citation type="submission" date="2018-06" db="EMBL/GenBank/DDBJ databases">
        <title>Draft Genome Sequence of a Novel Marine Bacterium Related to the Verrucomicrobia.</title>
        <authorList>
            <person name="Vosseberg J."/>
            <person name="Martijn J."/>
            <person name="Ettema T.J.G."/>
        </authorList>
    </citation>
    <scope>NUCLEOTIDE SEQUENCE [LARGE SCALE GENOMIC DNA]</scope>
    <source>
        <strain evidence="5">TARA_B100001123</strain>
    </source>
</reference>
<evidence type="ECO:0000313" key="6">
    <source>
        <dbReference type="Proteomes" id="UP000247465"/>
    </source>
</evidence>
<dbReference type="GO" id="GO:0016829">
    <property type="term" value="F:lyase activity"/>
    <property type="evidence" value="ECO:0007669"/>
    <property type="project" value="UniProtKB-KW"/>
</dbReference>
<sequence>MSIYRDFGLEPIINASGGVTRLGGAPMPEKVLEAFHSAAEDWVPLEQLQGFASLRIAEATGTDSGLVVTGAAGALTMGTAAILAGHDIARMDALPHSRGFPNQFLISRDQRSGYDHAVRAAGAELVDVGYNEIISGAGVRRTEPVDYAVGVTSETAGILYVVSPHSHPPLETVVEIGKKHHLPVLVDAAGELPPRENLTAIPGSGADLVAFSGGKSIRGPQSTGLLCGRRDLISSAALQMLDMDEHLELWDPPDELIDRGNIQGLPRHGIGRSLKVSKEEIVAFLTALDLFVGGAYDHVDRFEDLLKTVSVGLSSTLATMRINRGRHSESIPLLEVTIDELALSKSATEVCWRLRKGSPPIYVGHGYLAQGKLIINPLCIKERDVEFLISRLMEELTV</sequence>
<dbReference type="KEGG" id="mtar:DF168_00206"/>
<gene>
    <name evidence="5" type="primary">dgaE_1</name>
    <name evidence="5" type="ORF">DF168_00206</name>
</gene>
<dbReference type="EMBL" id="CP029803">
    <property type="protein sequence ID" value="AWT59033.1"/>
    <property type="molecule type" value="Genomic_DNA"/>
</dbReference>
<organism evidence="5 6">
    <name type="scientific">Candidatus Moanibacter tarae</name>
    <dbReference type="NCBI Taxonomy" id="2200854"/>
    <lineage>
        <taxon>Bacteria</taxon>
        <taxon>Pseudomonadati</taxon>
        <taxon>Verrucomicrobiota</taxon>
        <taxon>Opitutia</taxon>
        <taxon>Puniceicoccales</taxon>
        <taxon>Puniceicoccales incertae sedis</taxon>
        <taxon>Candidatus Moanibacter</taxon>
    </lineage>
</organism>
<name>A0A2Z4AAZ9_9BACT</name>
<dbReference type="InterPro" id="IPR015424">
    <property type="entry name" value="PyrdxlP-dep_Trfase"/>
</dbReference>
<protein>
    <submittedName>
        <fullName evidence="5">D-glucosaminate-6-phosphate ammonia lyase</fullName>
        <ecNumber evidence="5">4.3.1.29</ecNumber>
    </submittedName>
</protein>
<dbReference type="EC" id="4.3.1.29" evidence="5"/>